<dbReference type="Proteomes" id="UP000325636">
    <property type="component" value="Unassembled WGS sequence"/>
</dbReference>
<gene>
    <name evidence="3" type="ORF">EZJ55_13485</name>
</gene>
<comment type="caution">
    <text evidence="3">The sequence shown here is derived from an EMBL/GenBank/DDBJ whole genome shotgun (WGS) entry which is preliminary data.</text>
</comment>
<name>A0A5J5LW97_MICAE</name>
<reference evidence="4" key="1">
    <citation type="submission" date="2019-04" db="EMBL/GenBank/DDBJ databases">
        <title>Microviridin 1777: A Toxic Chymotrypsin Inhibitor Discovered by a Metabologenomic Approach.</title>
        <authorList>
            <person name="Sieber S."/>
            <person name="Grendelmeier S.M."/>
            <person name="Harris L.A."/>
            <person name="Mitchell D.A."/>
            <person name="Gademann K."/>
        </authorList>
    </citation>
    <scope>NUCLEOTIDE SEQUENCE [LARGE SCALE GENOMIC DNA]</scope>
    <source>
        <strain evidence="4">EAWAG127a</strain>
    </source>
</reference>
<dbReference type="InterPro" id="IPR051162">
    <property type="entry name" value="T4SS_component"/>
</dbReference>
<evidence type="ECO:0000313" key="3">
    <source>
        <dbReference type="EMBL" id="KAB0241426.1"/>
    </source>
</evidence>
<dbReference type="SUPFAM" id="SSF52540">
    <property type="entry name" value="P-loop containing nucleoside triphosphate hydrolases"/>
    <property type="match status" value="1"/>
</dbReference>
<dbReference type="AlphaFoldDB" id="A0A5J5LW97"/>
<sequence length="572" mass="64160">MGELIGFIIGILFLCIIIDMMFMGQLGLTGGFIGLLMQILISVFQAVIQVTMQLIGVFVPILVQITGNVLKYTAKGLGWTLNQGFKGGNRLLFGKKLLILGPGESLKPGVSYNELYDYSQTANKQEASNLALGNANNGDFWLGNYVEISNNSCNRRRDVWLPHDYLHQHLLIVGATGAGKTEFLLKSAENLMNISNLIVVDAAGFLSARLFPMTQKTGSRLMTWDISNRNHRIVWNFLEELEKYGTEQEIRALAEALYGDINDNDQNAAFWVRDIGWLTAILGVVVSARKQNIVKIKPSELPELLVDRNGMRALLQHCFPNPYIMAQWEAKLSYLSLPDDRFGLDISFLLNKLTPFQDRDVKAICDGKSDLYLLSSFNGKNRHTLVIGQSLADGKFGSALAAVMIRYLMNVMYRRLRNPKHNWIPTYFICDEAARLKNLDYEELTAIGRNAKAGVVLMCQHIDQFSDKTLPALNNCRTQIFLQGVSHKTAEWLSQQLGEYSRQIITMINQGVVGANPFGQRNVGFERIPILGIREITSHPYAKLRSNRSAIVRINASNSPVTKPFLTDYSVK</sequence>
<dbReference type="Gene3D" id="3.40.50.300">
    <property type="entry name" value="P-loop containing nucleotide triphosphate hydrolases"/>
    <property type="match status" value="2"/>
</dbReference>
<dbReference type="EMBL" id="SRLN01000012">
    <property type="protein sequence ID" value="KAB0241426.1"/>
    <property type="molecule type" value="Genomic_DNA"/>
</dbReference>
<keyword evidence="1" id="KW-0472">Membrane</keyword>
<accession>A0A5J5LW97</accession>
<feature type="domain" description="TraD/TraG TraM recognition site" evidence="2">
    <location>
        <begin position="425"/>
        <end position="503"/>
    </location>
</feature>
<feature type="transmembrane region" description="Helical" evidence="1">
    <location>
        <begin position="6"/>
        <end position="28"/>
    </location>
</feature>
<keyword evidence="1" id="KW-0812">Transmembrane</keyword>
<dbReference type="InterPro" id="IPR027417">
    <property type="entry name" value="P-loop_NTPase"/>
</dbReference>
<dbReference type="InterPro" id="IPR032689">
    <property type="entry name" value="TraG-D_C"/>
</dbReference>
<evidence type="ECO:0000256" key="1">
    <source>
        <dbReference type="SAM" id="Phobius"/>
    </source>
</evidence>
<proteinExistence type="predicted"/>
<keyword evidence="1" id="KW-1133">Transmembrane helix</keyword>
<dbReference type="PANTHER" id="PTHR30121">
    <property type="entry name" value="UNCHARACTERIZED PROTEIN YJGR-RELATED"/>
    <property type="match status" value="1"/>
</dbReference>
<dbReference type="RefSeq" id="WP_150976792.1">
    <property type="nucleotide sequence ID" value="NZ_SRLN01000012.1"/>
</dbReference>
<evidence type="ECO:0000259" key="2">
    <source>
        <dbReference type="Pfam" id="PF12696"/>
    </source>
</evidence>
<dbReference type="Pfam" id="PF12696">
    <property type="entry name" value="TraG-D_C"/>
    <property type="match status" value="1"/>
</dbReference>
<protein>
    <submittedName>
        <fullName evidence="3">Type IV secretion system protein VirD4</fullName>
    </submittedName>
</protein>
<feature type="transmembrane region" description="Helical" evidence="1">
    <location>
        <begin position="40"/>
        <end position="63"/>
    </location>
</feature>
<organism evidence="3 4">
    <name type="scientific">Microcystis aeruginosa EAWAG127a</name>
    <dbReference type="NCBI Taxonomy" id="2529855"/>
    <lineage>
        <taxon>Bacteria</taxon>
        <taxon>Bacillati</taxon>
        <taxon>Cyanobacteriota</taxon>
        <taxon>Cyanophyceae</taxon>
        <taxon>Oscillatoriophycideae</taxon>
        <taxon>Chroococcales</taxon>
        <taxon>Microcystaceae</taxon>
        <taxon>Microcystis</taxon>
    </lineage>
</organism>
<dbReference type="PANTHER" id="PTHR30121:SF6">
    <property type="entry name" value="SLR6007 PROTEIN"/>
    <property type="match status" value="1"/>
</dbReference>
<evidence type="ECO:0000313" key="4">
    <source>
        <dbReference type="Proteomes" id="UP000325636"/>
    </source>
</evidence>